<proteinExistence type="predicted"/>
<keyword evidence="1" id="KW-0614">Plasmid</keyword>
<dbReference type="PRINTS" id="PR00413">
    <property type="entry name" value="HADHALOGNASE"/>
</dbReference>
<dbReference type="EMBL" id="CP020445">
    <property type="protein sequence ID" value="ARC39020.1"/>
    <property type="molecule type" value="Genomic_DNA"/>
</dbReference>
<dbReference type="NCBIfam" id="TIGR01509">
    <property type="entry name" value="HAD-SF-IA-v3"/>
    <property type="match status" value="1"/>
</dbReference>
<name>A0A1V0GZ06_9RHOB</name>
<dbReference type="SFLD" id="SFLDG01129">
    <property type="entry name" value="C1.5:_HAD__Beta-PGM__Phosphata"/>
    <property type="match status" value="1"/>
</dbReference>
<dbReference type="Proteomes" id="UP000191257">
    <property type="component" value="Plasmid unnamed5"/>
</dbReference>
<dbReference type="SFLD" id="SFLDG01135">
    <property type="entry name" value="C1.5.6:_HAD__Beta-PGM__Phospha"/>
    <property type="match status" value="1"/>
</dbReference>
<dbReference type="eggNOG" id="COG0637">
    <property type="taxonomic scope" value="Bacteria"/>
</dbReference>
<dbReference type="RefSeq" id="WP_080623279.1">
    <property type="nucleotide sequence ID" value="NZ_CAWMZI010000006.1"/>
</dbReference>
<evidence type="ECO:0000313" key="2">
    <source>
        <dbReference type="Proteomes" id="UP000191257"/>
    </source>
</evidence>
<dbReference type="PANTHER" id="PTHR18901">
    <property type="entry name" value="2-DEOXYGLUCOSE-6-PHOSPHATE PHOSPHATASE 2"/>
    <property type="match status" value="1"/>
</dbReference>
<dbReference type="InterPro" id="IPR036412">
    <property type="entry name" value="HAD-like_sf"/>
</dbReference>
<dbReference type="Gene3D" id="3.40.50.1000">
    <property type="entry name" value="HAD superfamily/HAD-like"/>
    <property type="match status" value="1"/>
</dbReference>
<sequence>MIRAVIFDLDGCLVDSEPMALEVLGEEMAAEGAPTSAEELRKRFLGVSIQSVVDHITRFTRRAVLPDFPQRFEDRLLARYDTELRLIPGATALLDALQAQGIGMAIATGGSLRRLEVTLRVSGLERYFTGRAFSADQVRQGKPAPDLFLFAARNLGIDPSRCAVMEDSPHGIAGARAAGMRAVGFVGGSHLSGMRDDHAARLRKAGAAEVLKDLTRMRDALLSGC</sequence>
<gene>
    <name evidence="1" type="ORF">A6J80_22290</name>
</gene>
<evidence type="ECO:0000313" key="1">
    <source>
        <dbReference type="EMBL" id="ARC39020.1"/>
    </source>
</evidence>
<dbReference type="KEGG" id="pye:A6J80_22290"/>
<dbReference type="SUPFAM" id="SSF56784">
    <property type="entry name" value="HAD-like"/>
    <property type="match status" value="1"/>
</dbReference>
<dbReference type="Pfam" id="PF00702">
    <property type="entry name" value="Hydrolase"/>
    <property type="match status" value="1"/>
</dbReference>
<accession>A0A1V0GZ06</accession>
<dbReference type="InterPro" id="IPR023214">
    <property type="entry name" value="HAD_sf"/>
</dbReference>
<protein>
    <submittedName>
        <fullName evidence="1">HAD family phosphatase</fullName>
    </submittedName>
</protein>
<dbReference type="InterPro" id="IPR006439">
    <property type="entry name" value="HAD-SF_hydro_IA"/>
</dbReference>
<dbReference type="SFLD" id="SFLDS00003">
    <property type="entry name" value="Haloacid_Dehalogenase"/>
    <property type="match status" value="1"/>
</dbReference>
<dbReference type="AlphaFoldDB" id="A0A1V0GZ06"/>
<dbReference type="InterPro" id="IPR023198">
    <property type="entry name" value="PGP-like_dom2"/>
</dbReference>
<geneLocation type="plasmid" evidence="1 2">
    <name>unnamed5</name>
</geneLocation>
<dbReference type="Gene3D" id="1.10.150.240">
    <property type="entry name" value="Putative phosphatase, domain 2"/>
    <property type="match status" value="1"/>
</dbReference>
<organism evidence="1 2">
    <name type="scientific">Paracoccus yeei</name>
    <dbReference type="NCBI Taxonomy" id="147645"/>
    <lineage>
        <taxon>Bacteria</taxon>
        <taxon>Pseudomonadati</taxon>
        <taxon>Pseudomonadota</taxon>
        <taxon>Alphaproteobacteria</taxon>
        <taxon>Rhodobacterales</taxon>
        <taxon>Paracoccaceae</taxon>
        <taxon>Paracoccus</taxon>
    </lineage>
</organism>
<reference evidence="1" key="1">
    <citation type="submission" date="2017-12" db="EMBL/GenBank/DDBJ databases">
        <title>FDA dAtabase for Regulatory Grade micrObial Sequences (FDA-ARGOS): Supporting development and validation of Infectious Disease Dx tests.</title>
        <authorList>
            <person name="Campos J."/>
            <person name="Goldberg B."/>
            <person name="Tallon L."/>
            <person name="Sadzewicz L."/>
            <person name="Sengamalay N."/>
            <person name="Ott S."/>
            <person name="Godinez A."/>
            <person name="Nagaraj S."/>
            <person name="Vyas G."/>
            <person name="Aluvathingal J."/>
            <person name="Nadendla S."/>
            <person name="Geyer C."/>
            <person name="Nandy P."/>
            <person name="Hobson J."/>
            <person name="Sichtig H."/>
        </authorList>
    </citation>
    <scope>NUCLEOTIDE SEQUENCE</scope>
    <source>
        <strain evidence="1">FDAARGOS_252</strain>
        <plasmid evidence="1">unnamed5</plasmid>
    </source>
</reference>
<dbReference type="PANTHER" id="PTHR18901:SF38">
    <property type="entry name" value="PSEUDOURIDINE-5'-PHOSPHATASE"/>
    <property type="match status" value="1"/>
</dbReference>
<keyword evidence="2" id="KW-1185">Reference proteome</keyword>